<evidence type="ECO:0000313" key="2">
    <source>
        <dbReference type="Proteomes" id="UP000230233"/>
    </source>
</evidence>
<evidence type="ECO:0000313" key="1">
    <source>
        <dbReference type="EMBL" id="PIC42379.1"/>
    </source>
</evidence>
<comment type="caution">
    <text evidence="1">The sequence shown here is derived from an EMBL/GenBank/DDBJ whole genome shotgun (WGS) entry which is preliminary data.</text>
</comment>
<organism evidence="1 2">
    <name type="scientific">Caenorhabditis nigoni</name>
    <dbReference type="NCBI Taxonomy" id="1611254"/>
    <lineage>
        <taxon>Eukaryota</taxon>
        <taxon>Metazoa</taxon>
        <taxon>Ecdysozoa</taxon>
        <taxon>Nematoda</taxon>
        <taxon>Chromadorea</taxon>
        <taxon>Rhabditida</taxon>
        <taxon>Rhabditina</taxon>
        <taxon>Rhabditomorpha</taxon>
        <taxon>Rhabditoidea</taxon>
        <taxon>Rhabditidae</taxon>
        <taxon>Peloderinae</taxon>
        <taxon>Caenorhabditis</taxon>
    </lineage>
</organism>
<keyword evidence="2" id="KW-1185">Reference proteome</keyword>
<sequence length="121" mass="14020">MRCGWILVSASHESFLKRGISENRVTSNQKFTGFPNFSPKKIPLEDIRDECFGMQLKKSKCDRGKHQKIAECVVSSLTTLFVLVLAHPCRRGRLVFEIRVVWEISEDVNQKRKKLILLLFL</sequence>
<accession>A0A2G5US85</accession>
<dbReference type="AlphaFoldDB" id="A0A2G5US85"/>
<proteinExistence type="predicted"/>
<name>A0A2G5US85_9PELO</name>
<gene>
    <name evidence="1" type="primary">Cnig_chr_III.g9478</name>
    <name evidence="1" type="ORF">B9Z55_009478</name>
</gene>
<protein>
    <submittedName>
        <fullName evidence="1">Uncharacterized protein</fullName>
    </submittedName>
</protein>
<reference evidence="2" key="1">
    <citation type="submission" date="2017-10" db="EMBL/GenBank/DDBJ databases">
        <title>Rapid genome shrinkage in a self-fertile nematode reveals novel sperm competition proteins.</title>
        <authorList>
            <person name="Yin D."/>
            <person name="Schwarz E.M."/>
            <person name="Thomas C.G."/>
            <person name="Felde R.L."/>
            <person name="Korf I.F."/>
            <person name="Cutter A.D."/>
            <person name="Schartner C.M."/>
            <person name="Ralston E.J."/>
            <person name="Meyer B.J."/>
            <person name="Haag E.S."/>
        </authorList>
    </citation>
    <scope>NUCLEOTIDE SEQUENCE [LARGE SCALE GENOMIC DNA]</scope>
    <source>
        <strain evidence="2">JU1422</strain>
    </source>
</reference>
<dbReference type="Proteomes" id="UP000230233">
    <property type="component" value="Chromosome III"/>
</dbReference>
<dbReference type="EMBL" id="PDUG01000003">
    <property type="protein sequence ID" value="PIC42379.1"/>
    <property type="molecule type" value="Genomic_DNA"/>
</dbReference>